<protein>
    <submittedName>
        <fullName evidence="1">Uncharacterized protein</fullName>
    </submittedName>
</protein>
<feature type="non-terminal residue" evidence="1">
    <location>
        <position position="1"/>
    </location>
</feature>
<dbReference type="AlphaFoldDB" id="A0A382GP73"/>
<organism evidence="1">
    <name type="scientific">marine metagenome</name>
    <dbReference type="NCBI Taxonomy" id="408172"/>
    <lineage>
        <taxon>unclassified sequences</taxon>
        <taxon>metagenomes</taxon>
        <taxon>ecological metagenomes</taxon>
    </lineage>
</organism>
<sequence length="44" mass="4797">QKRDKFINSVSFKATNGAAKLMLNADKLTLVILGQPKVGSSKYD</sequence>
<gene>
    <name evidence="1" type="ORF">METZ01_LOCUS229643</name>
</gene>
<name>A0A382GP73_9ZZZZ</name>
<accession>A0A382GP73</accession>
<proteinExistence type="predicted"/>
<dbReference type="EMBL" id="UINC01056585">
    <property type="protein sequence ID" value="SVB76789.1"/>
    <property type="molecule type" value="Genomic_DNA"/>
</dbReference>
<evidence type="ECO:0000313" key="1">
    <source>
        <dbReference type="EMBL" id="SVB76789.1"/>
    </source>
</evidence>
<reference evidence="1" key="1">
    <citation type="submission" date="2018-05" db="EMBL/GenBank/DDBJ databases">
        <authorList>
            <person name="Lanie J.A."/>
            <person name="Ng W.-L."/>
            <person name="Kazmierczak K.M."/>
            <person name="Andrzejewski T.M."/>
            <person name="Davidsen T.M."/>
            <person name="Wayne K.J."/>
            <person name="Tettelin H."/>
            <person name="Glass J.I."/>
            <person name="Rusch D."/>
            <person name="Podicherti R."/>
            <person name="Tsui H.-C.T."/>
            <person name="Winkler M.E."/>
        </authorList>
    </citation>
    <scope>NUCLEOTIDE SEQUENCE</scope>
</reference>